<feature type="transmembrane region" description="Helical" evidence="1">
    <location>
        <begin position="62"/>
        <end position="93"/>
    </location>
</feature>
<feature type="domain" description="Transglutaminase-like" evidence="2">
    <location>
        <begin position="404"/>
        <end position="475"/>
    </location>
</feature>
<evidence type="ECO:0000313" key="3">
    <source>
        <dbReference type="EMBL" id="MFD2098012.1"/>
    </source>
</evidence>
<dbReference type="Proteomes" id="UP001597380">
    <property type="component" value="Unassembled WGS sequence"/>
</dbReference>
<feature type="transmembrane region" description="Helical" evidence="1">
    <location>
        <begin position="32"/>
        <end position="50"/>
    </location>
</feature>
<dbReference type="Gene3D" id="3.10.620.30">
    <property type="match status" value="1"/>
</dbReference>
<keyword evidence="1" id="KW-1133">Transmembrane helix</keyword>
<dbReference type="Pfam" id="PF01841">
    <property type="entry name" value="Transglut_core"/>
    <property type="match status" value="1"/>
</dbReference>
<dbReference type="InterPro" id="IPR038765">
    <property type="entry name" value="Papain-like_cys_pep_sf"/>
</dbReference>
<dbReference type="InterPro" id="IPR021878">
    <property type="entry name" value="TgpA_N"/>
</dbReference>
<dbReference type="InterPro" id="IPR052901">
    <property type="entry name" value="Bact_TGase-like"/>
</dbReference>
<proteinExistence type="predicted"/>
<feature type="transmembrane region" description="Helical" evidence="1">
    <location>
        <begin position="160"/>
        <end position="178"/>
    </location>
</feature>
<name>A0ABW4XSP3_9GAMM</name>
<dbReference type="Pfam" id="PF11992">
    <property type="entry name" value="TgpA_N"/>
    <property type="match status" value="1"/>
</dbReference>
<accession>A0ABW4XSP3</accession>
<comment type="caution">
    <text evidence="3">The sequence shown here is derived from an EMBL/GenBank/DDBJ whole genome shotgun (WGS) entry which is preliminary data.</text>
</comment>
<sequence length="659" mass="75249">MTEILQSRRLFLCLVSVHWAVILPIFEQIHPLFFVISFLAISWRGGTLWYQWKLPSKLVVNCLSLGGALALVLLARQLGLLATMINLLMFAYALKFIEQRAHRDIYTLILIGFFLIGVSFIFQQGIGMAIYLLLVTLMTFYALFLCHTPETYVPDTTKPMVHQLLAALPLALVLFLVLPRMGPLWKMPDARKSVTGLSEEVSPGDIAELGRSSKLAFRVDFKGRFVARDQLYWRAMTHETFDGRSWQLHPSVKRWREAALRGEAIPQLPNAQGESVRYTVIAEPSYRNWLFGLDNPTSQDRSVLNAPGNTLYARRILSKTKAYNVESVVTGIQSSELSDEQRRRNLLLPDGINPDARAFAEQLRSQFSSIEDLSEAILSRFREQEYFYTLKPPLLGRHSVDEFLFSTRSGFCEHYASAYTFLMRAAGVPARVVTGYLGGEYNPGGDYFAVYQFDAHAWSEIWMEGEGWLRVDPTAAVAPERVLGSLEDALAAPDEFVSGDPFSLVRYRNIGWLTEMRHLMAVIDYRWTVWVLNYSNEQQLSLFRSLFGHLSQLKLVAISLGGFVFGGLILFIVSKISWRPRFTPIEKFRLRTLTKLAKRGVFPLPGEPLTQTLERAAAELQLSHFQQLAKLYESYCYAHLDERNKSKHWQSMKKVLRMI</sequence>
<keyword evidence="4" id="KW-1185">Reference proteome</keyword>
<evidence type="ECO:0000313" key="4">
    <source>
        <dbReference type="Proteomes" id="UP001597380"/>
    </source>
</evidence>
<dbReference type="PANTHER" id="PTHR42736:SF1">
    <property type="entry name" value="PROTEIN-GLUTAMINE GAMMA-GLUTAMYLTRANSFERASE"/>
    <property type="match status" value="1"/>
</dbReference>
<evidence type="ECO:0000259" key="2">
    <source>
        <dbReference type="SMART" id="SM00460"/>
    </source>
</evidence>
<dbReference type="SUPFAM" id="SSF54001">
    <property type="entry name" value="Cysteine proteinases"/>
    <property type="match status" value="1"/>
</dbReference>
<organism evidence="3 4">
    <name type="scientific">Corallincola platygyrae</name>
    <dbReference type="NCBI Taxonomy" id="1193278"/>
    <lineage>
        <taxon>Bacteria</taxon>
        <taxon>Pseudomonadati</taxon>
        <taxon>Pseudomonadota</taxon>
        <taxon>Gammaproteobacteria</taxon>
        <taxon>Alteromonadales</taxon>
        <taxon>Psychromonadaceae</taxon>
        <taxon>Corallincola</taxon>
    </lineage>
</organism>
<reference evidence="4" key="1">
    <citation type="journal article" date="2019" name="Int. J. Syst. Evol. Microbiol.">
        <title>The Global Catalogue of Microorganisms (GCM) 10K type strain sequencing project: providing services to taxonomists for standard genome sequencing and annotation.</title>
        <authorList>
            <consortium name="The Broad Institute Genomics Platform"/>
            <consortium name="The Broad Institute Genome Sequencing Center for Infectious Disease"/>
            <person name="Wu L."/>
            <person name="Ma J."/>
        </authorList>
    </citation>
    <scope>NUCLEOTIDE SEQUENCE [LARGE SCALE GENOMIC DNA]</scope>
    <source>
        <strain evidence="4">CGMCC 1.10992</strain>
    </source>
</reference>
<dbReference type="EMBL" id="JBHUHT010000031">
    <property type="protein sequence ID" value="MFD2098012.1"/>
    <property type="molecule type" value="Genomic_DNA"/>
</dbReference>
<feature type="transmembrane region" description="Helical" evidence="1">
    <location>
        <begin position="129"/>
        <end position="148"/>
    </location>
</feature>
<feature type="transmembrane region" description="Helical" evidence="1">
    <location>
        <begin position="555"/>
        <end position="573"/>
    </location>
</feature>
<dbReference type="SMART" id="SM00460">
    <property type="entry name" value="TGc"/>
    <property type="match status" value="1"/>
</dbReference>
<gene>
    <name evidence="3" type="ORF">ACFSJ3_18690</name>
</gene>
<dbReference type="PANTHER" id="PTHR42736">
    <property type="entry name" value="PROTEIN-GLUTAMINE GAMMA-GLUTAMYLTRANSFERASE"/>
    <property type="match status" value="1"/>
</dbReference>
<keyword evidence="1" id="KW-0812">Transmembrane</keyword>
<feature type="transmembrane region" description="Helical" evidence="1">
    <location>
        <begin position="105"/>
        <end position="122"/>
    </location>
</feature>
<dbReference type="InterPro" id="IPR002931">
    <property type="entry name" value="Transglutaminase-like"/>
</dbReference>
<dbReference type="RefSeq" id="WP_345342266.1">
    <property type="nucleotide sequence ID" value="NZ_BAABLI010000034.1"/>
</dbReference>
<evidence type="ECO:0000256" key="1">
    <source>
        <dbReference type="SAM" id="Phobius"/>
    </source>
</evidence>
<keyword evidence="1" id="KW-0472">Membrane</keyword>
<protein>
    <submittedName>
        <fullName evidence="3">DUF3488 and transglutaminase-like domain-containing protein</fullName>
    </submittedName>
</protein>